<name>A0A1E7JPK0_9ACTN</name>
<dbReference type="AlphaFoldDB" id="A0A1E7JPK0"/>
<protein>
    <recommendedName>
        <fullName evidence="3">Type A2 lantipeptide</fullName>
    </recommendedName>
</protein>
<comment type="caution">
    <text evidence="1">The sequence shown here is derived from an EMBL/GenBank/DDBJ whole genome shotgun (WGS) entry which is preliminary data.</text>
</comment>
<evidence type="ECO:0000313" key="1">
    <source>
        <dbReference type="EMBL" id="OEU90188.1"/>
    </source>
</evidence>
<evidence type="ECO:0000313" key="2">
    <source>
        <dbReference type="Proteomes" id="UP000176087"/>
    </source>
</evidence>
<dbReference type="PATRIC" id="fig|933944.5.peg.5369"/>
<sequence length="80" mass="7118">MRDITPQIETSELSDADLDNVSGGVGATVGGNLAAGLDGVAGSVAGGVDGVGGVAGSVAAGAPGLTGSLPAVGGVTGLVG</sequence>
<dbReference type="RefSeq" id="WP_070009045.1">
    <property type="nucleotide sequence ID" value="NZ_LJGS01000036.1"/>
</dbReference>
<dbReference type="STRING" id="933944.AN215_11635"/>
<dbReference type="Proteomes" id="UP000176087">
    <property type="component" value="Unassembled WGS sequence"/>
</dbReference>
<organism evidence="1 2">
    <name type="scientific">Streptomyces abyssalis</name>
    <dbReference type="NCBI Taxonomy" id="933944"/>
    <lineage>
        <taxon>Bacteria</taxon>
        <taxon>Bacillati</taxon>
        <taxon>Actinomycetota</taxon>
        <taxon>Actinomycetes</taxon>
        <taxon>Kitasatosporales</taxon>
        <taxon>Streptomycetaceae</taxon>
        <taxon>Streptomyces</taxon>
    </lineage>
</organism>
<dbReference type="EMBL" id="LJGT01000038">
    <property type="protein sequence ID" value="OEU90188.1"/>
    <property type="molecule type" value="Genomic_DNA"/>
</dbReference>
<keyword evidence="2" id="KW-1185">Reference proteome</keyword>
<evidence type="ECO:0008006" key="3">
    <source>
        <dbReference type="Google" id="ProtNLM"/>
    </source>
</evidence>
<reference evidence="1 2" key="1">
    <citation type="journal article" date="2016" name="Front. Microbiol.">
        <title>Comparative Genomics Analysis of Streptomyces Species Reveals Their Adaptation to the Marine Environment and Their Diversity at the Genomic Level.</title>
        <authorList>
            <person name="Tian X."/>
            <person name="Zhang Z."/>
            <person name="Yang T."/>
            <person name="Chen M."/>
            <person name="Li J."/>
            <person name="Chen F."/>
            <person name="Yang J."/>
            <person name="Li W."/>
            <person name="Zhang B."/>
            <person name="Zhang Z."/>
            <person name="Wu J."/>
            <person name="Zhang C."/>
            <person name="Long L."/>
            <person name="Xiao J."/>
        </authorList>
    </citation>
    <scope>NUCLEOTIDE SEQUENCE [LARGE SCALE GENOMIC DNA]</scope>
    <source>
        <strain evidence="1 2">SCSIO 10390</strain>
    </source>
</reference>
<dbReference type="OrthoDB" id="4332947at2"/>
<gene>
    <name evidence="1" type="ORF">AN215_11635</name>
</gene>
<accession>A0A1E7JPK0</accession>
<proteinExistence type="predicted"/>